<comment type="caution">
    <text evidence="2">The sequence shown here is derived from an EMBL/GenBank/DDBJ whole genome shotgun (WGS) entry which is preliminary data.</text>
</comment>
<dbReference type="Gene3D" id="3.20.20.140">
    <property type="entry name" value="Metal-dependent hydrolases"/>
    <property type="match status" value="1"/>
</dbReference>
<dbReference type="InterPro" id="IPR006680">
    <property type="entry name" value="Amidohydro-rel"/>
</dbReference>
<evidence type="ECO:0000313" key="2">
    <source>
        <dbReference type="EMBL" id="MEN2787965.1"/>
    </source>
</evidence>
<dbReference type="SUPFAM" id="SSF51556">
    <property type="entry name" value="Metallo-dependent hydrolases"/>
    <property type="match status" value="1"/>
</dbReference>
<evidence type="ECO:0000259" key="1">
    <source>
        <dbReference type="Pfam" id="PF04909"/>
    </source>
</evidence>
<dbReference type="Pfam" id="PF04909">
    <property type="entry name" value="Amidohydro_2"/>
    <property type="match status" value="1"/>
</dbReference>
<feature type="domain" description="Amidohydrolase-related" evidence="1">
    <location>
        <begin position="261"/>
        <end position="513"/>
    </location>
</feature>
<keyword evidence="3" id="KW-1185">Reference proteome</keyword>
<dbReference type="RefSeq" id="WP_345866210.1">
    <property type="nucleotide sequence ID" value="NZ_JBDIMF010000008.1"/>
</dbReference>
<reference evidence="2 3" key="1">
    <citation type="submission" date="2024-05" db="EMBL/GenBank/DDBJ databases">
        <authorList>
            <person name="Liu Q."/>
            <person name="Xin Y.-H."/>
        </authorList>
    </citation>
    <scope>NUCLEOTIDE SEQUENCE [LARGE SCALE GENOMIC DNA]</scope>
    <source>
        <strain evidence="2 3">CGMCC 1.15349</strain>
    </source>
</reference>
<evidence type="ECO:0000313" key="3">
    <source>
        <dbReference type="Proteomes" id="UP001404104"/>
    </source>
</evidence>
<organism evidence="2 3">
    <name type="scientific">Sphingomonas qilianensis</name>
    <dbReference type="NCBI Taxonomy" id="1736690"/>
    <lineage>
        <taxon>Bacteria</taxon>
        <taxon>Pseudomonadati</taxon>
        <taxon>Pseudomonadota</taxon>
        <taxon>Alphaproteobacteria</taxon>
        <taxon>Sphingomonadales</taxon>
        <taxon>Sphingomonadaceae</taxon>
        <taxon>Sphingomonas</taxon>
    </lineage>
</organism>
<protein>
    <submittedName>
        <fullName evidence="2">Amidohydrolase family protein</fullName>
    </submittedName>
</protein>
<gene>
    <name evidence="2" type="ORF">ABC969_16245</name>
</gene>
<proteinExistence type="predicted"/>
<name>A0ABU9XWP5_9SPHN</name>
<dbReference type="EMBL" id="JBDIMF010000008">
    <property type="protein sequence ID" value="MEN2787965.1"/>
    <property type="molecule type" value="Genomic_DNA"/>
</dbReference>
<dbReference type="InterPro" id="IPR032466">
    <property type="entry name" value="Metal_Hydrolase"/>
</dbReference>
<accession>A0ABU9XWP5</accession>
<dbReference type="Proteomes" id="UP001404104">
    <property type="component" value="Unassembled WGS sequence"/>
</dbReference>
<sequence length="539" mass="58374">MADQLGLHVWTRRTLLHVLSLLPFVGTSACRAGEDGGLPGPSAPALKPLIDVHCHLFNVTDLPAARFTQTVMLKNYAHRGPLRPWELALTKALNTIERLLQTGVVRAQAEAAAAPGLADQTMELTPTEETSLAKAQADAQQALAEGHAEGLGTVTRSDCERSSGLSPNLKSVVGWLRSLRSSRRALARELVAANHASGFEAKLLCPALVDYSHWLDAPLTSPIPDQMVAAARLSRDPVLPAVHGYMAYDPLRRALFRAGKLRPGDDWDPLAIVKDALVDHGFLGVKVYPPMGFRASGNAGAGQTYPPKVEDAFGGSDPTGRAIDEALDELWQLCVDLDAPVLAHAANSNMAGFNFGRRADPSYWLPVADHHPHLRIVLGHFGRFGTYADGQAPGGSCSGDVPFAKTWEAAFGRYIRARPECRLYADISFLSDIFRPQERKRAQGGLRAYLAAFDPAGRHLVYGSDWVMLGIEKEYPRRGGYPHRVADFLTECGLNDEAVAGVMQNNALRCLGLDGPTGLRRRLEAFLSRNGLPASRLPG</sequence>